<dbReference type="OrthoDB" id="9818031at2"/>
<dbReference type="RefSeq" id="WP_091714641.1">
    <property type="nucleotide sequence ID" value="NZ_FOSH01000013.1"/>
</dbReference>
<keyword evidence="2" id="KW-1185">Reference proteome</keyword>
<organism evidence="1 2">
    <name type="scientific">Methylophaga sulfidovorans</name>
    <dbReference type="NCBI Taxonomy" id="45496"/>
    <lineage>
        <taxon>Bacteria</taxon>
        <taxon>Pseudomonadati</taxon>
        <taxon>Pseudomonadota</taxon>
        <taxon>Gammaproteobacteria</taxon>
        <taxon>Thiotrichales</taxon>
        <taxon>Piscirickettsiaceae</taxon>
        <taxon>Methylophaga</taxon>
    </lineage>
</organism>
<gene>
    <name evidence="1" type="ORF">SAMN04488079_11330</name>
</gene>
<protein>
    <recommendedName>
        <fullName evidence="3">DUF945 domain-containing protein</fullName>
    </recommendedName>
</protein>
<dbReference type="AlphaFoldDB" id="A0A1I4A4X8"/>
<dbReference type="Proteomes" id="UP000198924">
    <property type="component" value="Unassembled WGS sequence"/>
</dbReference>
<name>A0A1I4A4X8_9GAMM</name>
<reference evidence="2" key="1">
    <citation type="submission" date="2016-10" db="EMBL/GenBank/DDBJ databases">
        <authorList>
            <person name="Varghese N."/>
            <person name="Submissions S."/>
        </authorList>
    </citation>
    <scope>NUCLEOTIDE SEQUENCE [LARGE SCALE GENOMIC DNA]</scope>
    <source>
        <strain evidence="2">DSM 11578</strain>
    </source>
</reference>
<proteinExistence type="predicted"/>
<accession>A0A1I4A4X8</accession>
<evidence type="ECO:0008006" key="3">
    <source>
        <dbReference type="Google" id="ProtNLM"/>
    </source>
</evidence>
<dbReference type="EMBL" id="FOSH01000013">
    <property type="protein sequence ID" value="SFK51177.1"/>
    <property type="molecule type" value="Genomic_DNA"/>
</dbReference>
<evidence type="ECO:0000313" key="1">
    <source>
        <dbReference type="EMBL" id="SFK51177.1"/>
    </source>
</evidence>
<evidence type="ECO:0000313" key="2">
    <source>
        <dbReference type="Proteomes" id="UP000198924"/>
    </source>
</evidence>
<sequence>MKQKQLIIGGVLGLAVVSGYFYANHAKHELVKERIDTELTMMDGTSPVKYGALQTSLFSNAVTLKNVTIDMSGLQNMAGNNAPNVVSIESVTVDSKVGLSSLESSKLPDQLEVSLSGIATEVDFKLLAESSVKPVEKAVYRTIDTLTEGKPTTDFYLEYDYSPAKGNTRPFVDIKLKSELNKVVGMEVKAEIENMPLDPVVLMFGGMQRALIHHFELVIKDEGKTTDLLIENMAKQMNMSEEQFEDELTKELKKDIEYSHQSIEKMFYSAVEDFIDDRHEFKIELTPKTPMTIEDIQQVALFAADKDEIERELNLKIKGK</sequence>